<dbReference type="Proteomes" id="UP001419268">
    <property type="component" value="Unassembled WGS sequence"/>
</dbReference>
<evidence type="ECO:0000313" key="2">
    <source>
        <dbReference type="Proteomes" id="UP001419268"/>
    </source>
</evidence>
<accession>A0AAP0JFM4</accession>
<protein>
    <submittedName>
        <fullName evidence="1">Uncharacterized protein</fullName>
    </submittedName>
</protein>
<keyword evidence="2" id="KW-1185">Reference proteome</keyword>
<name>A0AAP0JFM4_9MAGN</name>
<evidence type="ECO:0000313" key="1">
    <source>
        <dbReference type="EMBL" id="KAK9133199.1"/>
    </source>
</evidence>
<dbReference type="AlphaFoldDB" id="A0AAP0JFM4"/>
<comment type="caution">
    <text evidence="1">The sequence shown here is derived from an EMBL/GenBank/DDBJ whole genome shotgun (WGS) entry which is preliminary data.</text>
</comment>
<proteinExistence type="predicted"/>
<gene>
    <name evidence="1" type="ORF">Scep_012727</name>
</gene>
<sequence length="76" mass="8431">MRGEPSLFACTAITEVDGVAPARLSDQNADDDSDETLVMVVLAREELGMKKNEKEKKKKEPNCFLSCFEVVLTNSH</sequence>
<organism evidence="1 2">
    <name type="scientific">Stephania cephalantha</name>
    <dbReference type="NCBI Taxonomy" id="152367"/>
    <lineage>
        <taxon>Eukaryota</taxon>
        <taxon>Viridiplantae</taxon>
        <taxon>Streptophyta</taxon>
        <taxon>Embryophyta</taxon>
        <taxon>Tracheophyta</taxon>
        <taxon>Spermatophyta</taxon>
        <taxon>Magnoliopsida</taxon>
        <taxon>Ranunculales</taxon>
        <taxon>Menispermaceae</taxon>
        <taxon>Menispermoideae</taxon>
        <taxon>Cissampelideae</taxon>
        <taxon>Stephania</taxon>
    </lineage>
</organism>
<dbReference type="EMBL" id="JBBNAG010000005">
    <property type="protein sequence ID" value="KAK9133199.1"/>
    <property type="molecule type" value="Genomic_DNA"/>
</dbReference>
<reference evidence="1 2" key="1">
    <citation type="submission" date="2024-01" db="EMBL/GenBank/DDBJ databases">
        <title>Genome assemblies of Stephania.</title>
        <authorList>
            <person name="Yang L."/>
        </authorList>
    </citation>
    <scope>NUCLEOTIDE SEQUENCE [LARGE SCALE GENOMIC DNA]</scope>
    <source>
        <strain evidence="1">JXDWG</strain>
        <tissue evidence="1">Leaf</tissue>
    </source>
</reference>